<dbReference type="InterPro" id="IPR035986">
    <property type="entry name" value="PKD_dom_sf"/>
</dbReference>
<evidence type="ECO:0000313" key="5">
    <source>
        <dbReference type="Proteomes" id="UP000319335"/>
    </source>
</evidence>
<proteinExistence type="predicted"/>
<gene>
    <name evidence="4" type="ORF">FKV42_08945</name>
</gene>
<feature type="domain" description="Dystroglycan-type cadherin-like" evidence="3">
    <location>
        <begin position="493"/>
        <end position="574"/>
    </location>
</feature>
<dbReference type="InterPro" id="IPR003961">
    <property type="entry name" value="FN3_dom"/>
</dbReference>
<dbReference type="Proteomes" id="UP000319335">
    <property type="component" value="Unassembled WGS sequence"/>
</dbReference>
<dbReference type="InterPro" id="IPR013783">
    <property type="entry name" value="Ig-like_fold"/>
</dbReference>
<comment type="caution">
    <text evidence="4">The sequence shown here is derived from an EMBL/GenBank/DDBJ whole genome shotgun (WGS) entry which is preliminary data.</text>
</comment>
<dbReference type="SUPFAM" id="SSF49313">
    <property type="entry name" value="Cadherin-like"/>
    <property type="match status" value="4"/>
</dbReference>
<dbReference type="SUPFAM" id="SSF49299">
    <property type="entry name" value="PKD domain"/>
    <property type="match status" value="1"/>
</dbReference>
<evidence type="ECO:0000256" key="1">
    <source>
        <dbReference type="SAM" id="MobiDB-lite"/>
    </source>
</evidence>
<dbReference type="CDD" id="cd00063">
    <property type="entry name" value="FN3"/>
    <property type="match status" value="1"/>
</dbReference>
<dbReference type="EMBL" id="VIAQ01000015">
    <property type="protein sequence ID" value="TQD25168.1"/>
    <property type="molecule type" value="Genomic_DNA"/>
</dbReference>
<keyword evidence="5" id="KW-1185">Reference proteome</keyword>
<dbReference type="InterPro" id="IPR015919">
    <property type="entry name" value="Cadherin-like_sf"/>
</dbReference>
<name>A0A7Z8KN27_9EURY</name>
<feature type="transmembrane region" description="Helical" evidence="2">
    <location>
        <begin position="795"/>
        <end position="814"/>
    </location>
</feature>
<accession>A0A7Z8KN27</accession>
<dbReference type="GO" id="GO:0016020">
    <property type="term" value="C:membrane"/>
    <property type="evidence" value="ECO:0007669"/>
    <property type="project" value="InterPro"/>
</dbReference>
<keyword evidence="2" id="KW-0812">Transmembrane</keyword>
<keyword evidence="2" id="KW-1133">Transmembrane helix</keyword>
<feature type="domain" description="Dystroglycan-type cadherin-like" evidence="3">
    <location>
        <begin position="32"/>
        <end position="128"/>
    </location>
</feature>
<reference evidence="4 5" key="1">
    <citation type="submission" date="2019-06" db="EMBL/GenBank/DDBJ databases">
        <title>Draft genome sequence of Methanolobus vulcani B1d.</title>
        <authorList>
            <person name="Creighbaum A.J."/>
            <person name="Ticak T."/>
            <person name="Hariraju D."/>
            <person name="Arivett B.A."/>
            <person name="Ferguson D.J.Jr."/>
        </authorList>
    </citation>
    <scope>NUCLEOTIDE SEQUENCE [LARGE SCALE GENOMIC DNA]</scope>
    <source>
        <strain evidence="4 5">B1d</strain>
    </source>
</reference>
<organism evidence="4 5">
    <name type="scientific">Methanolobus vulcani</name>
    <dbReference type="NCBI Taxonomy" id="38026"/>
    <lineage>
        <taxon>Archaea</taxon>
        <taxon>Methanobacteriati</taxon>
        <taxon>Methanobacteriota</taxon>
        <taxon>Stenosarchaea group</taxon>
        <taxon>Methanomicrobia</taxon>
        <taxon>Methanosarcinales</taxon>
        <taxon>Methanosarcinaceae</taxon>
        <taxon>Methanolobus</taxon>
    </lineage>
</organism>
<dbReference type="SUPFAM" id="SSF49265">
    <property type="entry name" value="Fibronectin type III"/>
    <property type="match status" value="1"/>
</dbReference>
<dbReference type="AlphaFoldDB" id="A0A7Z8KN27"/>
<dbReference type="Pfam" id="PF05345">
    <property type="entry name" value="He_PIG"/>
    <property type="match status" value="4"/>
</dbReference>
<feature type="region of interest" description="Disordered" evidence="1">
    <location>
        <begin position="562"/>
        <end position="596"/>
    </location>
</feature>
<dbReference type="GO" id="GO:0005509">
    <property type="term" value="F:calcium ion binding"/>
    <property type="evidence" value="ECO:0007669"/>
    <property type="project" value="InterPro"/>
</dbReference>
<feature type="domain" description="Dystroglycan-type cadherin-like" evidence="3">
    <location>
        <begin position="397"/>
        <end position="483"/>
    </location>
</feature>
<evidence type="ECO:0000259" key="3">
    <source>
        <dbReference type="SMART" id="SM00736"/>
    </source>
</evidence>
<dbReference type="Pfam" id="PF17963">
    <property type="entry name" value="Big_9"/>
    <property type="match status" value="2"/>
</dbReference>
<dbReference type="InterPro" id="IPR026453">
    <property type="entry name" value="PGF_pre_PGF"/>
</dbReference>
<dbReference type="SMART" id="SM00736">
    <property type="entry name" value="CADG"/>
    <property type="match status" value="3"/>
</dbReference>
<dbReference type="Gene3D" id="2.60.40.10">
    <property type="entry name" value="Immunoglobulins"/>
    <property type="match status" value="6"/>
</dbReference>
<dbReference type="NCBIfam" id="TIGR04213">
    <property type="entry name" value="PGF_pre_PGF"/>
    <property type="match status" value="1"/>
</dbReference>
<dbReference type="OrthoDB" id="137612at2157"/>
<evidence type="ECO:0000256" key="2">
    <source>
        <dbReference type="SAM" id="Phobius"/>
    </source>
</evidence>
<protein>
    <submittedName>
        <fullName evidence="4">PGF-pre-PGF domain-containing protein</fullName>
    </submittedName>
</protein>
<sequence>MDSNLKIERSFLRFLLILILLISLQSTSVAAVTDTPVLDVIGDHSVNENSLLTFTLSADDPENDTLEFSCPNIDSIAGATLDSSSGLFEWTPTYEQAGEYLVQFVVSDGSHIDSEYITVTVKNTNRAPVFSAIADSSTNEDEEIQLILEATDEDSDILAFSKDVSFGTLEGNIFTWTPDYDDQGEHEIVFSVTDGSSSVSQTALITVSNVNREPVLFSISDVSVPQNTPVTIQLEAFDADGDELTYTMVSNLPTGASFDSETGLFQWPTPSVSIKVFTFSVTDGIGSDSSTAIVVIGDSKTPPTMSTIGPQSVDENSELSFMISAEFYTKKPSFSFPDGFPSNPTITMPDSSSIQVTWTPSYEESGSYKVEFQISDGTSYSTYQVVDITVNDVNRAPVIDAVDDYTVSENGILYVNLSATDPDGDTLTYSTDSSLGIVRGNTFICTPDYADAGVYDVQYTVSDGNLKNSTTATITVTDSNMPPKINSISPMEVVVNNTLDFSLSVSDDDEGESFSYKALDMPSTASFDESEGIFEWTPSSEDVGDYSVSFYVSDSSQEDYETVSITVTETSSSSSSSTTSSSSSSGGGGAPLTSGEEFDNIDFKDYSLESVVRDVETTFSFYKENNSIVSLSFTSELNGGQVKAVIEVLKDTSSQVKSVAPGDVYKNMNIDLDSNLGDDVIGDRVINFKVEKVWVEENNINVSFITLCRYNSGGWDMLSTEAMEEDDGYYYFTSTTPGFSPFAISSVDPSTLTTEASAEKIEATSVDIEQLQSTEDDESPLDSGAALPQKESSSYSYLVIIGLIGVVAIGVVGYRNRENYEKVKLQLGNPDGKRYRRIKK</sequence>
<dbReference type="RefSeq" id="WP_154809896.1">
    <property type="nucleotide sequence ID" value="NZ_VIAQ01000015.1"/>
</dbReference>
<dbReference type="InterPro" id="IPR036116">
    <property type="entry name" value="FN3_sf"/>
</dbReference>
<keyword evidence="2" id="KW-0472">Membrane</keyword>
<evidence type="ECO:0000313" key="4">
    <source>
        <dbReference type="EMBL" id="TQD25168.1"/>
    </source>
</evidence>
<dbReference type="InterPro" id="IPR006644">
    <property type="entry name" value="Cadg"/>
</dbReference>
<feature type="compositionally biased region" description="Low complexity" evidence="1">
    <location>
        <begin position="562"/>
        <end position="584"/>
    </location>
</feature>
<dbReference type="NCBIfam" id="NF012211">
    <property type="entry name" value="tand_rpt_95"/>
    <property type="match status" value="1"/>
</dbReference>